<accession>A0ACB9QY47</accession>
<proteinExistence type="predicted"/>
<dbReference type="Proteomes" id="UP001057402">
    <property type="component" value="Chromosome 5"/>
</dbReference>
<sequence>MHVQFNSNEIEKDACTFVAVLAPKERYVHGSFLTTTMIESPRFPSNTPISIIVIQSLASLSLVLALFPYSAAVATVKAGPLVDCQDLSDPGTMSTPTLGGVHESLPSDNSLEGVDSLGRFAVDQHNHKENALLEFTRVVKAREQVVAGTLHHLTIEAIDAGQKKLFEATVWIKPWVNFKELQHFRPAQEVPSITPSDLGVRSGGHPPGWQEVPVHDPEVQDAAQHAVKAIQSRSNSLFPYELQEIVDAKAEVAESIAKFNMLLKVKRGDKEEKFKVEVHKNHEGTLQLNQMLPM</sequence>
<evidence type="ECO:0000313" key="2">
    <source>
        <dbReference type="Proteomes" id="UP001057402"/>
    </source>
</evidence>
<gene>
    <name evidence="1" type="ORF">MLD38_018827</name>
</gene>
<protein>
    <submittedName>
        <fullName evidence="1">Uncharacterized protein</fullName>
    </submittedName>
</protein>
<dbReference type="EMBL" id="CM042884">
    <property type="protein sequence ID" value="KAI4370476.1"/>
    <property type="molecule type" value="Genomic_DNA"/>
</dbReference>
<comment type="caution">
    <text evidence="1">The sequence shown here is derived from an EMBL/GenBank/DDBJ whole genome shotgun (WGS) entry which is preliminary data.</text>
</comment>
<name>A0ACB9QY47_9MYRT</name>
<keyword evidence="2" id="KW-1185">Reference proteome</keyword>
<reference evidence="2" key="1">
    <citation type="journal article" date="2023" name="Front. Plant Sci.">
        <title>Chromosomal-level genome assembly of Melastoma candidum provides insights into trichome evolution.</title>
        <authorList>
            <person name="Zhong Y."/>
            <person name="Wu W."/>
            <person name="Sun C."/>
            <person name="Zou P."/>
            <person name="Liu Y."/>
            <person name="Dai S."/>
            <person name="Zhou R."/>
        </authorList>
    </citation>
    <scope>NUCLEOTIDE SEQUENCE [LARGE SCALE GENOMIC DNA]</scope>
</reference>
<evidence type="ECO:0000313" key="1">
    <source>
        <dbReference type="EMBL" id="KAI4370476.1"/>
    </source>
</evidence>
<organism evidence="1 2">
    <name type="scientific">Melastoma candidum</name>
    <dbReference type="NCBI Taxonomy" id="119954"/>
    <lineage>
        <taxon>Eukaryota</taxon>
        <taxon>Viridiplantae</taxon>
        <taxon>Streptophyta</taxon>
        <taxon>Embryophyta</taxon>
        <taxon>Tracheophyta</taxon>
        <taxon>Spermatophyta</taxon>
        <taxon>Magnoliopsida</taxon>
        <taxon>eudicotyledons</taxon>
        <taxon>Gunneridae</taxon>
        <taxon>Pentapetalae</taxon>
        <taxon>rosids</taxon>
        <taxon>malvids</taxon>
        <taxon>Myrtales</taxon>
        <taxon>Melastomataceae</taxon>
        <taxon>Melastomatoideae</taxon>
        <taxon>Melastomateae</taxon>
        <taxon>Melastoma</taxon>
    </lineage>
</organism>